<feature type="domain" description="HTH tetR-type" evidence="5">
    <location>
        <begin position="4"/>
        <end position="64"/>
    </location>
</feature>
<dbReference type="InterPro" id="IPR009057">
    <property type="entry name" value="Homeodomain-like_sf"/>
</dbReference>
<dbReference type="Pfam" id="PF00440">
    <property type="entry name" value="TetR_N"/>
    <property type="match status" value="1"/>
</dbReference>
<sequence>MEQTNTKEKLLNAASKLFRKQGYHATSLSQITKESNAPRGSIYYYFPEGKEQLAKEAIQRTGKKVKSYLEESLALEEDAALAIHNHIERAVRKITQQKIHFDTNISLAAMSTEVWSSNETLRQACEEVYEEWEQVYVDKLMRSGYEPEEAKRLGVAIQAWTEGAYVLSLSRKDVSPLLIVSEQILKLLTKND</sequence>
<dbReference type="InterPro" id="IPR001647">
    <property type="entry name" value="HTH_TetR"/>
</dbReference>
<evidence type="ECO:0000256" key="3">
    <source>
        <dbReference type="ARBA" id="ARBA00023163"/>
    </source>
</evidence>
<dbReference type="SUPFAM" id="SSF48498">
    <property type="entry name" value="Tetracyclin repressor-like, C-terminal domain"/>
    <property type="match status" value="1"/>
</dbReference>
<dbReference type="EMBL" id="JAXOVW010000027">
    <property type="protein sequence ID" value="MDZ5608109.1"/>
    <property type="molecule type" value="Genomic_DNA"/>
</dbReference>
<dbReference type="Pfam" id="PF21993">
    <property type="entry name" value="TetR_C_13_2"/>
    <property type="match status" value="1"/>
</dbReference>
<dbReference type="RefSeq" id="WP_374218023.1">
    <property type="nucleotide sequence ID" value="NZ_JAXOVW010000027.1"/>
</dbReference>
<dbReference type="PROSITE" id="PS50977">
    <property type="entry name" value="HTH_TETR_2"/>
    <property type="match status" value="1"/>
</dbReference>
<evidence type="ECO:0000259" key="5">
    <source>
        <dbReference type="PROSITE" id="PS50977"/>
    </source>
</evidence>
<evidence type="ECO:0000256" key="4">
    <source>
        <dbReference type="PROSITE-ProRule" id="PRU00335"/>
    </source>
</evidence>
<reference evidence="7" key="1">
    <citation type="submission" date="2023-11" db="EMBL/GenBank/DDBJ databases">
        <title>Genome Sequence of Bacillus pseudomycoides stain BUPM19.</title>
        <authorList>
            <person name="Farhat A."/>
        </authorList>
    </citation>
    <scope>NUCLEOTIDE SEQUENCE [LARGE SCALE GENOMIC DNA]</scope>
    <source>
        <strain evidence="7">BUPM19</strain>
    </source>
</reference>
<dbReference type="InterPro" id="IPR054156">
    <property type="entry name" value="YxaF_TetR_C"/>
</dbReference>
<dbReference type="Gene3D" id="1.10.357.10">
    <property type="entry name" value="Tetracycline Repressor, domain 2"/>
    <property type="match status" value="1"/>
</dbReference>
<evidence type="ECO:0000256" key="1">
    <source>
        <dbReference type="ARBA" id="ARBA00023015"/>
    </source>
</evidence>
<evidence type="ECO:0000313" key="6">
    <source>
        <dbReference type="EMBL" id="MDZ5608109.1"/>
    </source>
</evidence>
<keyword evidence="1" id="KW-0805">Transcription regulation</keyword>
<dbReference type="Proteomes" id="UP001291930">
    <property type="component" value="Unassembled WGS sequence"/>
</dbReference>
<proteinExistence type="predicted"/>
<keyword evidence="3" id="KW-0804">Transcription</keyword>
<keyword evidence="7" id="KW-1185">Reference proteome</keyword>
<organism evidence="6 7">
    <name type="scientific">Bacillus bingmayongensis</name>
    <dbReference type="NCBI Taxonomy" id="1150157"/>
    <lineage>
        <taxon>Bacteria</taxon>
        <taxon>Bacillati</taxon>
        <taxon>Bacillota</taxon>
        <taxon>Bacilli</taxon>
        <taxon>Bacillales</taxon>
        <taxon>Bacillaceae</taxon>
        <taxon>Bacillus</taxon>
    </lineage>
</organism>
<keyword evidence="2 4" id="KW-0238">DNA-binding</keyword>
<comment type="caution">
    <text evidence="6">The sequence shown here is derived from an EMBL/GenBank/DDBJ whole genome shotgun (WGS) entry which is preliminary data.</text>
</comment>
<dbReference type="PRINTS" id="PR00455">
    <property type="entry name" value="HTHTETR"/>
</dbReference>
<dbReference type="PANTHER" id="PTHR47506">
    <property type="entry name" value="TRANSCRIPTIONAL REGULATORY PROTEIN"/>
    <property type="match status" value="1"/>
</dbReference>
<evidence type="ECO:0000256" key="2">
    <source>
        <dbReference type="ARBA" id="ARBA00023125"/>
    </source>
</evidence>
<dbReference type="PANTHER" id="PTHR47506:SF3">
    <property type="entry name" value="HTH-TYPE TRANSCRIPTIONAL REGULATOR LMRA"/>
    <property type="match status" value="1"/>
</dbReference>
<protein>
    <submittedName>
        <fullName evidence="6">TetR/AcrR family transcriptional regulator</fullName>
    </submittedName>
</protein>
<name>A0ABU5JXD4_9BACI</name>
<feature type="DNA-binding region" description="H-T-H motif" evidence="4">
    <location>
        <begin position="27"/>
        <end position="46"/>
    </location>
</feature>
<evidence type="ECO:0000313" key="7">
    <source>
        <dbReference type="Proteomes" id="UP001291930"/>
    </source>
</evidence>
<dbReference type="SUPFAM" id="SSF46689">
    <property type="entry name" value="Homeodomain-like"/>
    <property type="match status" value="1"/>
</dbReference>
<accession>A0ABU5JXD4</accession>
<dbReference type="InterPro" id="IPR036271">
    <property type="entry name" value="Tet_transcr_reg_TetR-rel_C_sf"/>
</dbReference>
<gene>
    <name evidence="6" type="ORF">U2I54_13625</name>
</gene>